<evidence type="ECO:0000256" key="10">
    <source>
        <dbReference type="ARBA" id="ARBA00035449"/>
    </source>
</evidence>
<reference evidence="14 15" key="1">
    <citation type="submission" date="2018-11" db="EMBL/GenBank/DDBJ databases">
        <title>Genome assembly of Steccherinum ochraceum LE-BIN_3174, the white-rot fungus of the Steccherinaceae family (The Residual Polyporoid clade, Polyporales, Basidiomycota).</title>
        <authorList>
            <person name="Fedorova T.V."/>
            <person name="Glazunova O.A."/>
            <person name="Landesman E.O."/>
            <person name="Moiseenko K.V."/>
            <person name="Psurtseva N.V."/>
            <person name="Savinova O.S."/>
            <person name="Shakhova N.V."/>
            <person name="Tyazhelova T.V."/>
            <person name="Vasina D.V."/>
        </authorList>
    </citation>
    <scope>NUCLEOTIDE SEQUENCE [LARGE SCALE GENOMIC DNA]</scope>
    <source>
        <strain evidence="14 15">LE-BIN_3174</strain>
    </source>
</reference>
<evidence type="ECO:0000256" key="1">
    <source>
        <dbReference type="ARBA" id="ARBA00004155"/>
    </source>
</evidence>
<keyword evidence="4" id="KW-0963">Cytoplasm</keyword>
<keyword evidence="5 13" id="KW-0812">Transmembrane</keyword>
<feature type="transmembrane region" description="Helical" evidence="13">
    <location>
        <begin position="107"/>
        <end position="128"/>
    </location>
</feature>
<proteinExistence type="inferred from homology"/>
<comment type="subunit">
    <text evidence="11">Interacts with BRI3BP. Interacts with MGAT1 and IFITM3.</text>
</comment>
<comment type="caution">
    <text evidence="14">The sequence shown here is derived from an EMBL/GenBank/DDBJ whole genome shotgun (WGS) entry which is preliminary data.</text>
</comment>
<evidence type="ECO:0000256" key="4">
    <source>
        <dbReference type="ARBA" id="ARBA00022490"/>
    </source>
</evidence>
<name>A0A4R0RL71_9APHY</name>
<evidence type="ECO:0000256" key="3">
    <source>
        <dbReference type="ARBA" id="ARBA00008090"/>
    </source>
</evidence>
<keyword evidence="8" id="KW-0458">Lysosome</keyword>
<organism evidence="14 15">
    <name type="scientific">Steccherinum ochraceum</name>
    <dbReference type="NCBI Taxonomy" id="92696"/>
    <lineage>
        <taxon>Eukaryota</taxon>
        <taxon>Fungi</taxon>
        <taxon>Dikarya</taxon>
        <taxon>Basidiomycota</taxon>
        <taxon>Agaricomycotina</taxon>
        <taxon>Agaricomycetes</taxon>
        <taxon>Polyporales</taxon>
        <taxon>Steccherinaceae</taxon>
        <taxon>Steccherinum</taxon>
    </lineage>
</organism>
<feature type="compositionally biased region" description="Pro residues" evidence="12">
    <location>
        <begin position="49"/>
        <end position="62"/>
    </location>
</feature>
<keyword evidence="15" id="KW-1185">Reference proteome</keyword>
<evidence type="ECO:0000256" key="13">
    <source>
        <dbReference type="SAM" id="Phobius"/>
    </source>
</evidence>
<evidence type="ECO:0000313" key="14">
    <source>
        <dbReference type="EMBL" id="TCD69281.1"/>
    </source>
</evidence>
<gene>
    <name evidence="14" type="ORF">EIP91_008216</name>
</gene>
<dbReference type="OrthoDB" id="2564984at2759"/>
<evidence type="ECO:0000256" key="8">
    <source>
        <dbReference type="ARBA" id="ARBA00023228"/>
    </source>
</evidence>
<dbReference type="GO" id="GO:0048471">
    <property type="term" value="C:perinuclear region of cytoplasm"/>
    <property type="evidence" value="ECO:0007669"/>
    <property type="project" value="UniProtKB-SubCell"/>
</dbReference>
<evidence type="ECO:0000256" key="6">
    <source>
        <dbReference type="ARBA" id="ARBA00022989"/>
    </source>
</evidence>
<feature type="region of interest" description="Disordered" evidence="12">
    <location>
        <begin position="1"/>
        <end position="65"/>
    </location>
</feature>
<evidence type="ECO:0000256" key="11">
    <source>
        <dbReference type="ARBA" id="ARBA00046593"/>
    </source>
</evidence>
<dbReference type="InterPro" id="IPR019317">
    <property type="entry name" value="BRI3"/>
</dbReference>
<evidence type="ECO:0000256" key="9">
    <source>
        <dbReference type="ARBA" id="ARBA00035284"/>
    </source>
</evidence>
<comment type="similarity">
    <text evidence="3">Belongs to the BRI3 family.</text>
</comment>
<keyword evidence="7 13" id="KW-0472">Membrane</keyword>
<evidence type="ECO:0000256" key="2">
    <source>
        <dbReference type="ARBA" id="ARBA00004556"/>
    </source>
</evidence>
<comment type="subcellular location">
    <subcellularLocation>
        <location evidence="2">Cytoplasm</location>
        <location evidence="2">Perinuclear region</location>
    </subcellularLocation>
    <subcellularLocation>
        <location evidence="1">Lysosome membrane</location>
        <topology evidence="1">Multi-pass membrane protein</topology>
    </subcellularLocation>
</comment>
<evidence type="ECO:0000256" key="12">
    <source>
        <dbReference type="SAM" id="MobiDB-lite"/>
    </source>
</evidence>
<dbReference type="Proteomes" id="UP000292702">
    <property type="component" value="Unassembled WGS sequence"/>
</dbReference>
<dbReference type="EMBL" id="RWJN01000045">
    <property type="protein sequence ID" value="TCD69281.1"/>
    <property type="molecule type" value="Genomic_DNA"/>
</dbReference>
<dbReference type="AlphaFoldDB" id="A0A4R0RL71"/>
<sequence>MQAKSSTDGPPSYENAVGQTATPDSVVHQSQQYPKDVKARPNSYSSSVAPPPGLPTPGPSPIPSHQATTVYNYVNPRTGERVVSLLPPDHPQMICLQEGQHRMQTKFGVLGIIAAVVWFPFGIGLCLLDRRVRCKRCGLVLDNGVCG</sequence>
<dbReference type="PANTHER" id="PTHR13551:SF1">
    <property type="entry name" value="MEMBRANE PROTEIN BRI3"/>
    <property type="match status" value="1"/>
</dbReference>
<keyword evidence="6 13" id="KW-1133">Transmembrane helix</keyword>
<evidence type="ECO:0000256" key="7">
    <source>
        <dbReference type="ARBA" id="ARBA00023136"/>
    </source>
</evidence>
<dbReference type="PANTHER" id="PTHR13551">
    <property type="entry name" value="BRAIN PROTEIN I3"/>
    <property type="match status" value="1"/>
</dbReference>
<accession>A0A4R0RL71</accession>
<protein>
    <recommendedName>
        <fullName evidence="9">Membrane protein BRI3</fullName>
    </recommendedName>
    <alternativeName>
        <fullName evidence="10">Brain protein I3</fullName>
    </alternativeName>
</protein>
<feature type="compositionally biased region" description="Polar residues" evidence="12">
    <location>
        <begin position="17"/>
        <end position="33"/>
    </location>
</feature>
<dbReference type="Pfam" id="PF10164">
    <property type="entry name" value="BRI3"/>
    <property type="match status" value="1"/>
</dbReference>
<evidence type="ECO:0000313" key="15">
    <source>
        <dbReference type="Proteomes" id="UP000292702"/>
    </source>
</evidence>
<evidence type="ECO:0000256" key="5">
    <source>
        <dbReference type="ARBA" id="ARBA00022692"/>
    </source>
</evidence>